<keyword evidence="4" id="KW-0412">Isoleucine biosynthesis</keyword>
<keyword evidence="3" id="KW-0028">Amino-acid biosynthesis</keyword>
<dbReference type="Pfam" id="PF22617">
    <property type="entry name" value="HCS_D2"/>
    <property type="match status" value="1"/>
</dbReference>
<evidence type="ECO:0000256" key="2">
    <source>
        <dbReference type="ARBA" id="ARBA00006154"/>
    </source>
</evidence>
<evidence type="ECO:0000256" key="1">
    <source>
        <dbReference type="ARBA" id="ARBA00004743"/>
    </source>
</evidence>
<comment type="catalytic activity">
    <reaction evidence="7">
        <text>pyruvate + acetyl-CoA + H2O = (3R)-citramalate + CoA + H(+)</text>
        <dbReference type="Rhea" id="RHEA:19045"/>
        <dbReference type="ChEBI" id="CHEBI:15361"/>
        <dbReference type="ChEBI" id="CHEBI:15377"/>
        <dbReference type="ChEBI" id="CHEBI:15378"/>
        <dbReference type="ChEBI" id="CHEBI:30934"/>
        <dbReference type="ChEBI" id="CHEBI:57287"/>
        <dbReference type="ChEBI" id="CHEBI:57288"/>
        <dbReference type="EC" id="2.3.3.21"/>
    </reaction>
</comment>
<dbReference type="PANTHER" id="PTHR43538:SF1">
    <property type="entry name" value="(R)-CITRAMALATE SYNTHASE"/>
    <property type="match status" value="1"/>
</dbReference>
<dbReference type="Pfam" id="PF08502">
    <property type="entry name" value="LeuA_dimer"/>
    <property type="match status" value="1"/>
</dbReference>
<sequence length="527" mass="57125">MKKIDVFDSTLRDGAQGEGVSFSVEDKLAIARALDRAGVDYIEAGNPHSNPKDEEFFRRAAGELRLSHARLVAFGSTRRRDSSAGEDKNVAALLETGTACVAVFGKASEWQVREVLGTTPEENLRMIADTVAYLAEAGRRVFFDAEHFFDGYKHNPLYAMQALKAAADAGACKLILCDTNGGCFPDEIRAITAEAVKAFPGKIGIHCHDDTGCAVADTLAAVEAGADHVQGTYIGFGERCGNTNLSTVIADLQLKLGFQCVPADCIARMTGAARIISEISNVRLSHSMPYVGKSAFAHKGGMHVDGVKKNPSAFEHVDPAAVGNHRQILLSEVSGRSALIAKISEVVPGLTKDSPELETLVGELKELEFQGYQFEAATASFEMVVLKELGRFRPFFALELFRIIGEQDSADRHMASAMVKVRVGDRYEITADEGDGPVHALDRALRKALEVFYPNLAGVRLIDYKVRVMDTGKATAAMVRVLIESSDGENAWTTVGVSTDIINASIRALVDSMEYKLYRDSLKREAP</sequence>
<dbReference type="Proteomes" id="UP000276301">
    <property type="component" value="Unassembled WGS sequence"/>
</dbReference>
<dbReference type="Pfam" id="PF00682">
    <property type="entry name" value="HMGL-like"/>
    <property type="match status" value="1"/>
</dbReference>
<dbReference type="RefSeq" id="WP_121585572.1">
    <property type="nucleotide sequence ID" value="NZ_RCHT01000001.1"/>
</dbReference>
<dbReference type="InterPro" id="IPR013785">
    <property type="entry name" value="Aldolase_TIM"/>
</dbReference>
<accession>A0A498CTI6</accession>
<dbReference type="InterPro" id="IPR000891">
    <property type="entry name" value="PYR_CT"/>
</dbReference>
<evidence type="ECO:0000256" key="5">
    <source>
        <dbReference type="ARBA" id="ARBA00022679"/>
    </source>
</evidence>
<dbReference type="PANTHER" id="PTHR43538">
    <property type="entry name" value="ALPHA-IPM SYNTHASE/HOMOCITRATE SYNTHASE"/>
    <property type="match status" value="1"/>
</dbReference>
<dbReference type="InterPro" id="IPR054691">
    <property type="entry name" value="LeuA/HCS_post-cat"/>
</dbReference>
<feature type="domain" description="Pyruvate carboxyltransferase" evidence="10">
    <location>
        <begin position="4"/>
        <end position="267"/>
    </location>
</feature>
<dbReference type="NCBIfam" id="TIGR00977">
    <property type="entry name" value="citramal_synth"/>
    <property type="match status" value="1"/>
</dbReference>
<dbReference type="CDD" id="cd07941">
    <property type="entry name" value="DRE_TIM_LeuA3"/>
    <property type="match status" value="1"/>
</dbReference>
<dbReference type="SMART" id="SM00917">
    <property type="entry name" value="LeuA_dimer"/>
    <property type="match status" value="1"/>
</dbReference>
<evidence type="ECO:0000313" key="12">
    <source>
        <dbReference type="Proteomes" id="UP000276301"/>
    </source>
</evidence>
<proteinExistence type="inferred from homology"/>
<evidence type="ECO:0000256" key="7">
    <source>
        <dbReference type="ARBA" id="ARBA00048263"/>
    </source>
</evidence>
<comment type="pathway">
    <text evidence="1">Amino-acid biosynthesis; L-isoleucine biosynthesis; 2-oxobutanoate from pyruvate: step 1/3.</text>
</comment>
<comment type="similarity">
    <text evidence="2 9">Belongs to the alpha-IPM synthase/homocitrate synthase family.</text>
</comment>
<dbReference type="Gene3D" id="3.20.20.70">
    <property type="entry name" value="Aldolase class I"/>
    <property type="match status" value="1"/>
</dbReference>
<dbReference type="Gene3D" id="3.30.160.270">
    <property type="match status" value="1"/>
</dbReference>
<dbReference type="InterPro" id="IPR002034">
    <property type="entry name" value="AIPM/Hcit_synth_CS"/>
</dbReference>
<dbReference type="UniPathway" id="UPA00047">
    <property type="reaction ID" value="UER00066"/>
</dbReference>
<dbReference type="InterPro" id="IPR036230">
    <property type="entry name" value="LeuA_allosteric_dom_sf"/>
</dbReference>
<dbReference type="InterPro" id="IPR005675">
    <property type="entry name" value="Citramal_synthase"/>
</dbReference>
<organism evidence="11 12">
    <name type="scientific">Anaerotruncus massiliensis</name>
    <name type="common">ex Liu et al. 2021</name>
    <dbReference type="NCBI Taxonomy" id="2321404"/>
    <lineage>
        <taxon>Bacteria</taxon>
        <taxon>Bacillati</taxon>
        <taxon>Bacillota</taxon>
        <taxon>Clostridia</taxon>
        <taxon>Eubacteriales</taxon>
        <taxon>Oscillospiraceae</taxon>
        <taxon>Anaerotruncus</taxon>
    </lineage>
</organism>
<evidence type="ECO:0000256" key="3">
    <source>
        <dbReference type="ARBA" id="ARBA00022605"/>
    </source>
</evidence>
<dbReference type="GO" id="GO:0009098">
    <property type="term" value="P:L-leucine biosynthetic process"/>
    <property type="evidence" value="ECO:0007669"/>
    <property type="project" value="InterPro"/>
</dbReference>
<evidence type="ECO:0000256" key="4">
    <source>
        <dbReference type="ARBA" id="ARBA00022624"/>
    </source>
</evidence>
<dbReference type="GO" id="GO:0009097">
    <property type="term" value="P:isoleucine biosynthetic process"/>
    <property type="evidence" value="ECO:0007669"/>
    <property type="project" value="UniProtKB-UniRule"/>
</dbReference>
<keyword evidence="6" id="KW-0100">Branched-chain amino acid biosynthesis</keyword>
<dbReference type="EC" id="2.3.3.21" evidence="8"/>
<evidence type="ECO:0000256" key="6">
    <source>
        <dbReference type="ARBA" id="ARBA00023304"/>
    </source>
</evidence>
<dbReference type="SUPFAM" id="SSF51569">
    <property type="entry name" value="Aldolase"/>
    <property type="match status" value="1"/>
</dbReference>
<evidence type="ECO:0000256" key="9">
    <source>
        <dbReference type="RuleBase" id="RU003523"/>
    </source>
</evidence>
<keyword evidence="12" id="KW-1185">Reference proteome</keyword>
<evidence type="ECO:0000256" key="8">
    <source>
        <dbReference type="NCBIfam" id="TIGR00977"/>
    </source>
</evidence>
<protein>
    <recommendedName>
        <fullName evidence="8">Citramalate synthase</fullName>
        <ecNumber evidence="8">2.3.3.21</ecNumber>
    </recommendedName>
</protein>
<evidence type="ECO:0000259" key="10">
    <source>
        <dbReference type="PROSITE" id="PS50991"/>
    </source>
</evidence>
<dbReference type="SUPFAM" id="SSF110921">
    <property type="entry name" value="2-isopropylmalate synthase LeuA, allosteric (dimerisation) domain"/>
    <property type="match status" value="1"/>
</dbReference>
<keyword evidence="5 9" id="KW-0808">Transferase</keyword>
<dbReference type="PROSITE" id="PS50991">
    <property type="entry name" value="PYR_CT"/>
    <property type="match status" value="1"/>
</dbReference>
<dbReference type="PROSITE" id="PS00816">
    <property type="entry name" value="AIPM_HOMOCIT_SYNTH_2"/>
    <property type="match status" value="1"/>
</dbReference>
<dbReference type="AlphaFoldDB" id="A0A498CTI6"/>
<dbReference type="EMBL" id="RCHT01000001">
    <property type="protein sequence ID" value="RLL14462.1"/>
    <property type="molecule type" value="Genomic_DNA"/>
</dbReference>
<dbReference type="PROSITE" id="PS00815">
    <property type="entry name" value="AIPM_HOMOCIT_SYNTH_1"/>
    <property type="match status" value="1"/>
</dbReference>
<dbReference type="GO" id="GO:0043714">
    <property type="term" value="F:(R)-citramalate synthase activity"/>
    <property type="evidence" value="ECO:0007669"/>
    <property type="project" value="UniProtKB-UniRule"/>
</dbReference>
<gene>
    <name evidence="11" type="ORF">D4A47_00295</name>
</gene>
<dbReference type="GO" id="GO:0003852">
    <property type="term" value="F:2-isopropylmalate synthase activity"/>
    <property type="evidence" value="ECO:0007669"/>
    <property type="project" value="InterPro"/>
</dbReference>
<comment type="caution">
    <text evidence="11">The sequence shown here is derived from an EMBL/GenBank/DDBJ whole genome shotgun (WGS) entry which is preliminary data.</text>
</comment>
<name>A0A498CTI6_9FIRM</name>
<dbReference type="InterPro" id="IPR013709">
    <property type="entry name" value="2-isopropylmalate_synth_dimer"/>
</dbReference>
<evidence type="ECO:0000313" key="11">
    <source>
        <dbReference type="EMBL" id="RLL14462.1"/>
    </source>
</evidence>
<dbReference type="Gene3D" id="1.10.238.260">
    <property type="match status" value="1"/>
</dbReference>
<reference evidence="11 12" key="1">
    <citation type="submission" date="2018-10" db="EMBL/GenBank/DDBJ databases">
        <title>Anaerotruncus faecis sp. nov., isolated from human feces.</title>
        <authorList>
            <person name="Wang Y.-J."/>
        </authorList>
    </citation>
    <scope>NUCLEOTIDE SEQUENCE [LARGE SCALE GENOMIC DNA]</scope>
    <source>
        <strain evidence="11 12">22A2-44</strain>
    </source>
</reference>